<sequence>MAGGAPRGCSRSARSDAGWARDFQGDAVRLLLVTAGTRGDVDPFAVLARRALRAGHEVRLVVPDNSGVDTSGIDTASLGVDYSRWIEHQGVSLGAALRSYRSVVRPAIRRVMIESARAVLEYSPDVLVAHPKILSAPLVAEALGIPFVWVEMVPVLTPTRAFPAAGTVSRNMGPLNRFTYRAVAGGAAMFRRDLGEVAKLVGFRGGRIAPPAATLMPISPAILQRPPDWPATVHLTGPWRTPAAGLVPDHVAEFMAGGEYVYAGFGSMAAGDPVARAREVVGGIRRTGARSLIATGLGGLSVPPEVLGDDVLVMHSVAHDVVLPLARAAVHHGGIGTVQAALAAGTVSVIVPFIADQPFWGARVHKGGLGPSPIRQRALTSGRLEAALSQAGEYRPAVQRAARVMAAEDGPAAAVDIIETLHR</sequence>
<dbReference type="InterPro" id="IPR002213">
    <property type="entry name" value="UDP_glucos_trans"/>
</dbReference>
<evidence type="ECO:0000313" key="4">
    <source>
        <dbReference type="Proteomes" id="UP000295411"/>
    </source>
</evidence>
<dbReference type="InterPro" id="IPR010610">
    <property type="entry name" value="EryCIII-like_C"/>
</dbReference>
<dbReference type="GO" id="GO:0033072">
    <property type="term" value="P:vancomycin biosynthetic process"/>
    <property type="evidence" value="ECO:0007669"/>
    <property type="project" value="UniProtKB-ARBA"/>
</dbReference>
<dbReference type="CDD" id="cd03784">
    <property type="entry name" value="GT1_Gtf-like"/>
    <property type="match status" value="1"/>
</dbReference>
<keyword evidence="3" id="KW-0808">Transferase</keyword>
<protein>
    <submittedName>
        <fullName evidence="3">Glycosyltransferase</fullName>
    </submittedName>
</protein>
<evidence type="ECO:0000259" key="2">
    <source>
        <dbReference type="Pfam" id="PF06722"/>
    </source>
</evidence>
<keyword evidence="4" id="KW-1185">Reference proteome</keyword>
<dbReference type="InterPro" id="IPR050426">
    <property type="entry name" value="Glycosyltransferase_28"/>
</dbReference>
<reference evidence="3 4" key="1">
    <citation type="submission" date="2019-03" db="EMBL/GenBank/DDBJ databases">
        <title>Arthrobacter sp. nov., an bacterium isolated from biocrust in Mu Us Desert.</title>
        <authorList>
            <person name="Lixiong L."/>
        </authorList>
    </citation>
    <scope>NUCLEOTIDE SEQUENCE [LARGE SCALE GENOMIC DNA]</scope>
    <source>
        <strain evidence="3 4">SLN-3</strain>
    </source>
</reference>
<gene>
    <name evidence="3" type="ORF">E2F48_02320</name>
</gene>
<dbReference type="SUPFAM" id="SSF53756">
    <property type="entry name" value="UDP-Glycosyltransferase/glycogen phosphorylase"/>
    <property type="match status" value="1"/>
</dbReference>
<dbReference type="Proteomes" id="UP000295411">
    <property type="component" value="Unassembled WGS sequence"/>
</dbReference>
<dbReference type="GO" id="GO:0016758">
    <property type="term" value="F:hexosyltransferase activity"/>
    <property type="evidence" value="ECO:0007669"/>
    <property type="project" value="InterPro"/>
</dbReference>
<evidence type="ECO:0000313" key="3">
    <source>
        <dbReference type="EMBL" id="TDK27965.1"/>
    </source>
</evidence>
<feature type="domain" description="Erythromycin biosynthesis protein CIII-like C-terminal" evidence="2">
    <location>
        <begin position="308"/>
        <end position="419"/>
    </location>
</feature>
<dbReference type="Pfam" id="PF03033">
    <property type="entry name" value="Glyco_transf_28"/>
    <property type="match status" value="1"/>
</dbReference>
<dbReference type="InterPro" id="IPR004276">
    <property type="entry name" value="GlycoTrans_28_N"/>
</dbReference>
<organism evidence="3 4">
    <name type="scientific">Arthrobacter crusticola</name>
    <dbReference type="NCBI Taxonomy" id="2547960"/>
    <lineage>
        <taxon>Bacteria</taxon>
        <taxon>Bacillati</taxon>
        <taxon>Actinomycetota</taxon>
        <taxon>Actinomycetes</taxon>
        <taxon>Micrococcales</taxon>
        <taxon>Micrococcaceae</taxon>
        <taxon>Arthrobacter</taxon>
    </lineage>
</organism>
<comment type="caution">
    <text evidence="3">The sequence shown here is derived from an EMBL/GenBank/DDBJ whole genome shotgun (WGS) entry which is preliminary data.</text>
</comment>
<dbReference type="PANTHER" id="PTHR48050:SF13">
    <property type="entry name" value="STEROL 3-BETA-GLUCOSYLTRANSFERASE UGT80A2"/>
    <property type="match status" value="1"/>
</dbReference>
<feature type="domain" description="Glycosyltransferase family 28 N-terminal" evidence="1">
    <location>
        <begin position="31"/>
        <end position="154"/>
    </location>
</feature>
<dbReference type="AlphaFoldDB" id="A0A4R5U2T9"/>
<dbReference type="OrthoDB" id="3253247at2"/>
<dbReference type="PANTHER" id="PTHR48050">
    <property type="entry name" value="STEROL 3-BETA-GLUCOSYLTRANSFERASE"/>
    <property type="match status" value="1"/>
</dbReference>
<name>A0A4R5U2T9_9MICC</name>
<proteinExistence type="predicted"/>
<dbReference type="GO" id="GO:0005975">
    <property type="term" value="P:carbohydrate metabolic process"/>
    <property type="evidence" value="ECO:0007669"/>
    <property type="project" value="InterPro"/>
</dbReference>
<dbReference type="Gene3D" id="3.40.50.2000">
    <property type="entry name" value="Glycogen Phosphorylase B"/>
    <property type="match status" value="2"/>
</dbReference>
<evidence type="ECO:0000259" key="1">
    <source>
        <dbReference type="Pfam" id="PF03033"/>
    </source>
</evidence>
<dbReference type="Pfam" id="PF06722">
    <property type="entry name" value="EryCIII-like_C"/>
    <property type="match status" value="1"/>
</dbReference>
<accession>A0A4R5U2T9</accession>
<dbReference type="GO" id="GO:0008194">
    <property type="term" value="F:UDP-glycosyltransferase activity"/>
    <property type="evidence" value="ECO:0007669"/>
    <property type="project" value="InterPro"/>
</dbReference>
<dbReference type="EMBL" id="SMTK01000001">
    <property type="protein sequence ID" value="TDK27965.1"/>
    <property type="molecule type" value="Genomic_DNA"/>
</dbReference>
<dbReference type="FunFam" id="3.40.50.2000:FF:000009">
    <property type="entry name" value="Sterol 3-beta-glucosyltransferase UGT80A2"/>
    <property type="match status" value="1"/>
</dbReference>